<keyword evidence="1" id="KW-0805">Transcription regulation</keyword>
<keyword evidence="8" id="KW-1185">Reference proteome</keyword>
<dbReference type="Proteomes" id="UP001152747">
    <property type="component" value="Unassembled WGS sequence"/>
</dbReference>
<feature type="compositionally biased region" description="Basic and acidic residues" evidence="5">
    <location>
        <begin position="375"/>
        <end position="391"/>
    </location>
</feature>
<dbReference type="OrthoDB" id="2187714at2759"/>
<accession>A0A9P1IUZ0</accession>
<evidence type="ECO:0000256" key="1">
    <source>
        <dbReference type="ARBA" id="ARBA00023015"/>
    </source>
</evidence>
<dbReference type="InterPro" id="IPR004827">
    <property type="entry name" value="bZIP"/>
</dbReference>
<feature type="region of interest" description="Disordered" evidence="5">
    <location>
        <begin position="353"/>
        <end position="434"/>
    </location>
</feature>
<name>A0A9P1IUZ0_9PELO</name>
<dbReference type="EMBL" id="CANHGI010000005">
    <property type="protein sequence ID" value="CAI5451534.1"/>
    <property type="molecule type" value="Genomic_DNA"/>
</dbReference>
<feature type="domain" description="BZIP" evidence="6">
    <location>
        <begin position="176"/>
        <end position="239"/>
    </location>
</feature>
<dbReference type="SMART" id="SM00338">
    <property type="entry name" value="BRLZ"/>
    <property type="match status" value="1"/>
</dbReference>
<evidence type="ECO:0000259" key="6">
    <source>
        <dbReference type="PROSITE" id="PS50217"/>
    </source>
</evidence>
<reference evidence="7" key="1">
    <citation type="submission" date="2022-11" db="EMBL/GenBank/DDBJ databases">
        <authorList>
            <person name="Kikuchi T."/>
        </authorList>
    </citation>
    <scope>NUCLEOTIDE SEQUENCE</scope>
    <source>
        <strain evidence="7">PS1010</strain>
    </source>
</reference>
<dbReference type="AlphaFoldDB" id="A0A9P1IUZ0"/>
<proteinExistence type="predicted"/>
<dbReference type="CDD" id="cd14699">
    <property type="entry name" value="bZIP_Fos_like"/>
    <property type="match status" value="1"/>
</dbReference>
<evidence type="ECO:0000256" key="5">
    <source>
        <dbReference type="SAM" id="MobiDB-lite"/>
    </source>
</evidence>
<organism evidence="7 8">
    <name type="scientific">Caenorhabditis angaria</name>
    <dbReference type="NCBI Taxonomy" id="860376"/>
    <lineage>
        <taxon>Eukaryota</taxon>
        <taxon>Metazoa</taxon>
        <taxon>Ecdysozoa</taxon>
        <taxon>Nematoda</taxon>
        <taxon>Chromadorea</taxon>
        <taxon>Rhabditida</taxon>
        <taxon>Rhabditina</taxon>
        <taxon>Rhabditomorpha</taxon>
        <taxon>Rhabditoidea</taxon>
        <taxon>Rhabditidae</taxon>
        <taxon>Peloderinae</taxon>
        <taxon>Caenorhabditis</taxon>
    </lineage>
</organism>
<dbReference type="InterPro" id="IPR000837">
    <property type="entry name" value="AP-1"/>
</dbReference>
<dbReference type="GO" id="GO:0000978">
    <property type="term" value="F:RNA polymerase II cis-regulatory region sequence-specific DNA binding"/>
    <property type="evidence" value="ECO:0007669"/>
    <property type="project" value="TreeGrafter"/>
</dbReference>
<dbReference type="PROSITE" id="PS50217">
    <property type="entry name" value="BZIP"/>
    <property type="match status" value="1"/>
</dbReference>
<feature type="region of interest" description="Disordered" evidence="5">
    <location>
        <begin position="154"/>
        <end position="191"/>
    </location>
</feature>
<evidence type="ECO:0000256" key="2">
    <source>
        <dbReference type="ARBA" id="ARBA00023125"/>
    </source>
</evidence>
<feature type="compositionally biased region" description="Low complexity" evidence="5">
    <location>
        <begin position="9"/>
        <end position="20"/>
    </location>
</feature>
<feature type="compositionally biased region" description="Low complexity" evidence="5">
    <location>
        <begin position="362"/>
        <end position="373"/>
    </location>
</feature>
<feature type="region of interest" description="Disordered" evidence="5">
    <location>
        <begin position="271"/>
        <end position="296"/>
    </location>
</feature>
<evidence type="ECO:0000256" key="3">
    <source>
        <dbReference type="ARBA" id="ARBA00023163"/>
    </source>
</evidence>
<evidence type="ECO:0000313" key="7">
    <source>
        <dbReference type="EMBL" id="CAI5451534.1"/>
    </source>
</evidence>
<feature type="region of interest" description="Disordered" evidence="5">
    <location>
        <begin position="451"/>
        <end position="482"/>
    </location>
</feature>
<feature type="region of interest" description="Disordered" evidence="5">
    <location>
        <begin position="1"/>
        <end position="20"/>
    </location>
</feature>
<keyword evidence="2" id="KW-0238">DNA-binding</keyword>
<feature type="compositionally biased region" description="Polar residues" evidence="5">
    <location>
        <begin position="451"/>
        <end position="469"/>
    </location>
</feature>
<gene>
    <name evidence="7" type="ORF">CAMP_LOCUS14171</name>
</gene>
<dbReference type="Gene3D" id="1.20.5.170">
    <property type="match status" value="1"/>
</dbReference>
<keyword evidence="4" id="KW-0175">Coiled coil</keyword>
<evidence type="ECO:0000256" key="4">
    <source>
        <dbReference type="SAM" id="Coils"/>
    </source>
</evidence>
<feature type="coiled-coil region" evidence="4">
    <location>
        <begin position="201"/>
        <end position="235"/>
    </location>
</feature>
<dbReference type="PROSITE" id="PS00036">
    <property type="entry name" value="BZIP_BASIC"/>
    <property type="match status" value="1"/>
</dbReference>
<dbReference type="PANTHER" id="PTHR23351">
    <property type="entry name" value="FOS TRANSCRIPTION FACTOR-RELATED"/>
    <property type="match status" value="1"/>
</dbReference>
<dbReference type="Pfam" id="PF00170">
    <property type="entry name" value="bZIP_1"/>
    <property type="match status" value="1"/>
</dbReference>
<dbReference type="GO" id="GO:0000981">
    <property type="term" value="F:DNA-binding transcription factor activity, RNA polymerase II-specific"/>
    <property type="evidence" value="ECO:0007669"/>
    <property type="project" value="TreeGrafter"/>
</dbReference>
<dbReference type="InterPro" id="IPR046347">
    <property type="entry name" value="bZIP_sf"/>
</dbReference>
<protein>
    <recommendedName>
        <fullName evidence="6">BZIP domain-containing protein</fullName>
    </recommendedName>
</protein>
<comment type="caution">
    <text evidence="7">The sequence shown here is derived from an EMBL/GenBank/DDBJ whole genome shotgun (WGS) entry which is preliminary data.</text>
</comment>
<dbReference type="PANTHER" id="PTHR23351:SF24">
    <property type="entry name" value="ACTIVATING TRANSCRIPTION FACTOR 3-RELATED"/>
    <property type="match status" value="1"/>
</dbReference>
<keyword evidence="3" id="KW-0804">Transcription</keyword>
<feature type="compositionally biased region" description="Polar residues" evidence="5">
    <location>
        <begin position="409"/>
        <end position="434"/>
    </location>
</feature>
<dbReference type="GO" id="GO:0005634">
    <property type="term" value="C:nucleus"/>
    <property type="evidence" value="ECO:0007669"/>
    <property type="project" value="TreeGrafter"/>
</dbReference>
<sequence>MFSAPPTPSSTNSPLPTPLSVPVGNTNYFSSSTASDNSSISENGGNGGILVGCSAENNHGVSNNITNYYSPNSTTNPYQFPFLFSSDWSFQFATSDGNSQIGQGAHQPLNQFSHIPLAAGTFYNPQHRNNSGPIPFYGGGGNQHMVQYSTGGAHLKKSSAGRKPKDLALEMEDEDEERRQKRRQRNKEAAARCRQRRIDQTTDLVNQVNHHRNENERMQRQMEKMRLEIQHLQTFMQSHDCKMPMGERQMPNIVIPRQQVYQPLQLLPMPPRTDTALSMLSQHSSSTSSSEQHSPIEEDYKPTLDQLKSLPPISMMQQRGSMMPPPTTVSASSQVAAPIAVPSVVTPQIVVAPPPPPPPQPSTSTTTTTNPVNDDGFREPEMKIPRLEDRTLTSVSTTSDDVERPSALPTLSINRNAANPLSTPSRLGPTPNSEGNSGAYCFELNDFLSGNTGLTPNGQPGSIFSTNHSPLDPNRGADLRPL</sequence>
<evidence type="ECO:0000313" key="8">
    <source>
        <dbReference type="Proteomes" id="UP001152747"/>
    </source>
</evidence>
<feature type="compositionally biased region" description="Low complexity" evidence="5">
    <location>
        <begin position="277"/>
        <end position="293"/>
    </location>
</feature>
<dbReference type="SUPFAM" id="SSF57959">
    <property type="entry name" value="Leucine zipper domain"/>
    <property type="match status" value="1"/>
</dbReference>